<evidence type="ECO:0000313" key="1">
    <source>
        <dbReference type="EMBL" id="MPN52569.1"/>
    </source>
</evidence>
<name>A0A645IQF7_9ZZZZ</name>
<comment type="caution">
    <text evidence="1">The sequence shown here is derived from an EMBL/GenBank/DDBJ whole genome shotgun (WGS) entry which is preliminary data.</text>
</comment>
<reference evidence="1" key="1">
    <citation type="submission" date="2019-08" db="EMBL/GenBank/DDBJ databases">
        <authorList>
            <person name="Kucharzyk K."/>
            <person name="Murdoch R.W."/>
            <person name="Higgins S."/>
            <person name="Loffler F."/>
        </authorList>
    </citation>
    <scope>NUCLEOTIDE SEQUENCE</scope>
</reference>
<protein>
    <submittedName>
        <fullName evidence="1">Uncharacterized protein</fullName>
    </submittedName>
</protein>
<accession>A0A645IQF7</accession>
<dbReference type="AlphaFoldDB" id="A0A645IQF7"/>
<dbReference type="EMBL" id="VSSQ01118808">
    <property type="protein sequence ID" value="MPN52569.1"/>
    <property type="molecule type" value="Genomic_DNA"/>
</dbReference>
<proteinExistence type="predicted"/>
<gene>
    <name evidence="1" type="ORF">SDC9_200231</name>
</gene>
<organism evidence="1">
    <name type="scientific">bioreactor metagenome</name>
    <dbReference type="NCBI Taxonomy" id="1076179"/>
    <lineage>
        <taxon>unclassified sequences</taxon>
        <taxon>metagenomes</taxon>
        <taxon>ecological metagenomes</taxon>
    </lineage>
</organism>
<sequence length="105" mass="11607">MHYERTGFSQAHDLFVNAVEFSIFANARDQSALLAFALYAKAHHHVGVLCGGADIGRDADAEAFDLGRQQRRRTSNGHMRAHRRQAYNIAPDNAAVQRVADDGDV</sequence>